<protein>
    <submittedName>
        <fullName evidence="2">Uncharacterized protein</fullName>
    </submittedName>
</protein>
<dbReference type="AlphaFoldDB" id="A0A9X8JLR4"/>
<gene>
    <name evidence="2" type="ORF">CLR69_14105</name>
</gene>
<proteinExistence type="predicted"/>
<evidence type="ECO:0000313" key="3">
    <source>
        <dbReference type="Proteomes" id="UP001138460"/>
    </source>
</evidence>
<evidence type="ECO:0000313" key="2">
    <source>
        <dbReference type="EMBL" id="RYC46036.1"/>
    </source>
</evidence>
<feature type="transmembrane region" description="Helical" evidence="1">
    <location>
        <begin position="6"/>
        <end position="28"/>
    </location>
</feature>
<evidence type="ECO:0000256" key="1">
    <source>
        <dbReference type="SAM" id="Phobius"/>
    </source>
</evidence>
<sequence length="59" mass="6888">MDEGTLSIVINLWKTFNAHFCLVIAYFYKIQEKRVIIVRGYVILFPVSGERLQAGKKNR</sequence>
<dbReference type="Proteomes" id="UP001138460">
    <property type="component" value="Unassembled WGS sequence"/>
</dbReference>
<keyword evidence="1" id="KW-1133">Transmembrane helix</keyword>
<keyword evidence="3" id="KW-1185">Reference proteome</keyword>
<name>A0A9X8JLR4_9GAMM</name>
<comment type="caution">
    <text evidence="2">The sequence shown here is derived from an EMBL/GenBank/DDBJ whole genome shotgun (WGS) entry which is preliminary data.</text>
</comment>
<organism evidence="2 3">
    <name type="scientific">Pectobacterium zantedeschiae</name>
    <dbReference type="NCBI Taxonomy" id="2034769"/>
    <lineage>
        <taxon>Bacteria</taxon>
        <taxon>Pseudomonadati</taxon>
        <taxon>Pseudomonadota</taxon>
        <taxon>Gammaproteobacteria</taxon>
        <taxon>Enterobacterales</taxon>
        <taxon>Pectobacteriaceae</taxon>
        <taxon>Pectobacterium</taxon>
    </lineage>
</organism>
<dbReference type="OrthoDB" id="9916693at2"/>
<accession>A0A9X8JLR4</accession>
<keyword evidence="1" id="KW-0472">Membrane</keyword>
<keyword evidence="1" id="KW-0812">Transmembrane</keyword>
<reference evidence="2 3" key="1">
    <citation type="journal article" date="2018" name="Syst. Appl. Microbiol.">
        <title>Pectobacterium zantedeschiae sp. nov. a new species of a soft rot pathogen isolated from Calla lily (Zantedeschia spp.).</title>
        <authorList>
            <person name="Waleron M."/>
            <person name="Misztak A."/>
            <person name="Waleron M."/>
            <person name="Franczuk M."/>
            <person name="Jonca J."/>
            <person name="Wielgomas B."/>
            <person name="Mikicinski A."/>
            <person name="Popovic T."/>
            <person name="Waleron K."/>
        </authorList>
    </citation>
    <scope>NUCLEOTIDE SEQUENCE [LARGE SCALE GENOMIC DNA]</scope>
    <source>
        <strain evidence="2 3">9M</strain>
    </source>
</reference>
<dbReference type="EMBL" id="NWTM01000001">
    <property type="protein sequence ID" value="RYC46036.1"/>
    <property type="molecule type" value="Genomic_DNA"/>
</dbReference>